<accession>A0A1M6T4M2</accession>
<dbReference type="Proteomes" id="UP000184130">
    <property type="component" value="Unassembled WGS sequence"/>
</dbReference>
<dbReference type="OrthoDB" id="1070664at2"/>
<name>A0A1M6T4M2_XYLRU</name>
<proteinExistence type="predicted"/>
<reference evidence="1 2" key="1">
    <citation type="submission" date="2016-11" db="EMBL/GenBank/DDBJ databases">
        <authorList>
            <person name="Jaros S."/>
            <person name="Januszkiewicz K."/>
            <person name="Wedrychowicz H."/>
        </authorList>
    </citation>
    <scope>NUCLEOTIDE SEQUENCE [LARGE SCALE GENOMIC DNA]</scope>
    <source>
        <strain evidence="1 2">KHT3</strain>
    </source>
</reference>
<evidence type="ECO:0000313" key="1">
    <source>
        <dbReference type="EMBL" id="SHK51846.1"/>
    </source>
</evidence>
<dbReference type="AlphaFoldDB" id="A0A1M6T4M2"/>
<dbReference type="EMBL" id="FRBD01000005">
    <property type="protein sequence ID" value="SHK51846.1"/>
    <property type="molecule type" value="Genomic_DNA"/>
</dbReference>
<sequence>MNIMKYYKCHIAPSDVDQGGAPLLQGKGVFTKIFSEDSLKKKKFLLAHTPKQMVFYHEYALPPQNDRYVILVANCRVREYQVDLFEKTTVADHPYLYMVVDATTDEPMVAIEECKQCKKAAEEVRLVLEYSLNRDMETSGWQVTLTEYEPTDDDVAKVHELTKDIHDPQNVNRTLETKYGLEKTDFLIRNYLEYRQKVTKPKKSNNFRDYILHNNKNLVINLIRKVIQDTKELVSKSVSRIFRFLKDHEVISCPKFEAVIREFPELEDHVSSSRFNTYIRQLDNPFENDPVCDYLYRKFEILLT</sequence>
<evidence type="ECO:0000313" key="2">
    <source>
        <dbReference type="Proteomes" id="UP000184130"/>
    </source>
</evidence>
<protein>
    <submittedName>
        <fullName evidence="1">Uncharacterized protein</fullName>
    </submittedName>
</protein>
<organism evidence="1 2">
    <name type="scientific">Xylanibacter ruminicola</name>
    <name type="common">Prevotella ruminicola</name>
    <dbReference type="NCBI Taxonomy" id="839"/>
    <lineage>
        <taxon>Bacteria</taxon>
        <taxon>Pseudomonadati</taxon>
        <taxon>Bacteroidota</taxon>
        <taxon>Bacteroidia</taxon>
        <taxon>Bacteroidales</taxon>
        <taxon>Prevotellaceae</taxon>
        <taxon>Xylanibacter</taxon>
    </lineage>
</organism>
<gene>
    <name evidence="1" type="ORF">SAMN05216463_1052</name>
</gene>
<dbReference type="RefSeq" id="WP_073205975.1">
    <property type="nucleotide sequence ID" value="NZ_FRBD01000005.1"/>
</dbReference>